<sequence length="74" mass="8132">MSDDLHQLAQRKLSFFQTVRAVLWAFFGVRKGKGYQEDIARLNPVHLIIAGVLAAAAFVIVLVIIVRLVVAGLS</sequence>
<feature type="transmembrane region" description="Helical" evidence="1">
    <location>
        <begin position="47"/>
        <end position="70"/>
    </location>
</feature>
<protein>
    <recommendedName>
        <fullName evidence="4">DUF2970 domain-containing protein</fullName>
    </recommendedName>
</protein>
<organism evidence="2 3">
    <name type="scientific">Bordetella genomosp. 1</name>
    <dbReference type="NCBI Taxonomy" id="1395607"/>
    <lineage>
        <taxon>Bacteria</taxon>
        <taxon>Pseudomonadati</taxon>
        <taxon>Pseudomonadota</taxon>
        <taxon>Betaproteobacteria</taxon>
        <taxon>Burkholderiales</taxon>
        <taxon>Alcaligenaceae</taxon>
        <taxon>Bordetella</taxon>
    </lineage>
</organism>
<proteinExistence type="predicted"/>
<dbReference type="EMBL" id="NEVR01000001">
    <property type="protein sequence ID" value="OZI68588.1"/>
    <property type="molecule type" value="Genomic_DNA"/>
</dbReference>
<name>A0ABX4F4E6_9BORD</name>
<dbReference type="Pfam" id="PF11174">
    <property type="entry name" value="DUF2970"/>
    <property type="match status" value="1"/>
</dbReference>
<keyword evidence="1" id="KW-0472">Membrane</keyword>
<evidence type="ECO:0000313" key="2">
    <source>
        <dbReference type="EMBL" id="OZI68588.1"/>
    </source>
</evidence>
<accession>A0ABX4F4E6</accession>
<keyword evidence="3" id="KW-1185">Reference proteome</keyword>
<evidence type="ECO:0008006" key="4">
    <source>
        <dbReference type="Google" id="ProtNLM"/>
    </source>
</evidence>
<keyword evidence="1" id="KW-1133">Transmembrane helix</keyword>
<evidence type="ECO:0000313" key="3">
    <source>
        <dbReference type="Proteomes" id="UP000216354"/>
    </source>
</evidence>
<dbReference type="RefSeq" id="WP_094830783.1">
    <property type="nucleotide sequence ID" value="NZ_NEVR01000001.1"/>
</dbReference>
<comment type="caution">
    <text evidence="2">The sequence shown here is derived from an EMBL/GenBank/DDBJ whole genome shotgun (WGS) entry which is preliminary data.</text>
</comment>
<evidence type="ECO:0000256" key="1">
    <source>
        <dbReference type="SAM" id="Phobius"/>
    </source>
</evidence>
<dbReference type="Proteomes" id="UP000216354">
    <property type="component" value="Unassembled WGS sequence"/>
</dbReference>
<keyword evidence="1" id="KW-0812">Transmembrane</keyword>
<dbReference type="InterPro" id="IPR021344">
    <property type="entry name" value="DUF2970"/>
</dbReference>
<reference evidence="2 3" key="1">
    <citation type="submission" date="2017-05" db="EMBL/GenBank/DDBJ databases">
        <title>Complete and WGS of Bordetella genogroups.</title>
        <authorList>
            <person name="Spilker T."/>
            <person name="Lipuma J."/>
        </authorList>
    </citation>
    <scope>NUCLEOTIDE SEQUENCE [LARGE SCALE GENOMIC DNA]</scope>
    <source>
        <strain evidence="2 3">AU9795</strain>
    </source>
</reference>
<gene>
    <name evidence="2" type="ORF">CAL27_03745</name>
</gene>